<keyword evidence="2" id="KW-1185">Reference proteome</keyword>
<dbReference type="STRING" id="572478.Vdis_0960"/>
<proteinExistence type="predicted"/>
<reference evidence="2" key="2">
    <citation type="journal article" date="2010" name="Stand. Genomic Sci.">
        <title>Complete genome sequence of Vulcanisaeta distributa type strain (IC-017T).</title>
        <authorList>
            <person name="Mavromatis K."/>
            <person name="Sikorski J."/>
            <person name="Pabst E."/>
            <person name="Teshima H."/>
            <person name="Lapidus A."/>
            <person name="Lucas S."/>
            <person name="Nolan M."/>
            <person name="Glavina Del Rio T."/>
            <person name="Cheng J."/>
            <person name="Bruce D."/>
            <person name="Goodwin L."/>
            <person name="Pitluck S."/>
            <person name="Liolios K."/>
            <person name="Ivanova N."/>
            <person name="Mikhailova N."/>
            <person name="Pati A."/>
            <person name="Chen A."/>
            <person name="Palaniappan K."/>
            <person name="Land M."/>
            <person name="Hauser L."/>
            <person name="Chang Y."/>
            <person name="Jeffries C."/>
            <person name="Rohde M."/>
            <person name="Spring S."/>
            <person name="Goker M."/>
            <person name="Wirth R."/>
            <person name="Woyke T."/>
            <person name="Bristow J."/>
            <person name="Eisen J."/>
            <person name="Markowitz V."/>
            <person name="Hugenholtz P."/>
            <person name="Klenk H."/>
            <person name="Kyrpides N."/>
        </authorList>
    </citation>
    <scope>NUCLEOTIDE SEQUENCE [LARGE SCALE GENOMIC DNA]</scope>
    <source>
        <strain evidence="2">DSM 14429 / JCM 11212 / NBRC 100878 / IC-017</strain>
    </source>
</reference>
<evidence type="ECO:0000313" key="2">
    <source>
        <dbReference type="Proteomes" id="UP000006681"/>
    </source>
</evidence>
<accession>E1QPQ4</accession>
<dbReference type="eggNOG" id="arCOG13825">
    <property type="taxonomic scope" value="Archaea"/>
</dbReference>
<dbReference type="HOGENOM" id="CLU_1280859_0_0_2"/>
<dbReference type="EMBL" id="CP002100">
    <property type="protein sequence ID" value="ADN50350.1"/>
    <property type="molecule type" value="Genomic_DNA"/>
</dbReference>
<evidence type="ECO:0000313" key="1">
    <source>
        <dbReference type="EMBL" id="ADN50350.1"/>
    </source>
</evidence>
<dbReference type="AlphaFoldDB" id="E1QPQ4"/>
<name>E1QPQ4_VULDI</name>
<reference evidence="1 2" key="1">
    <citation type="journal article" date="2010" name="Stand. Genomic Sci.">
        <title>Complete genome sequence of Vulcanisaeta distributa type strain (IC-017).</title>
        <authorList>
            <person name="Mavromatis K."/>
            <person name="Sikorski J."/>
            <person name="Pabst E."/>
            <person name="Teshima H."/>
            <person name="Lapidus A."/>
            <person name="Lucas S."/>
            <person name="Nolan M."/>
            <person name="Glavina Del Rio T."/>
            <person name="Cheng J.F."/>
            <person name="Bruce D."/>
            <person name="Goodwin L."/>
            <person name="Pitluck S."/>
            <person name="Liolios K."/>
            <person name="Ivanova N."/>
            <person name="Mikhailova N."/>
            <person name="Pati A."/>
            <person name="Chen A."/>
            <person name="Palaniappan K."/>
            <person name="Land M."/>
            <person name="Hauser L."/>
            <person name="Chang Y.J."/>
            <person name="Jeffries C.D."/>
            <person name="Rohde M."/>
            <person name="Spring S."/>
            <person name="Goker M."/>
            <person name="Wirth R."/>
            <person name="Woyke T."/>
            <person name="Bristow J."/>
            <person name="Eisen J.A."/>
            <person name="Markowitz V."/>
            <person name="Hugenholtz P."/>
            <person name="Klenk H.P."/>
            <person name="Kyrpides N.C."/>
        </authorList>
    </citation>
    <scope>NUCLEOTIDE SEQUENCE [LARGE SCALE GENOMIC DNA]</scope>
    <source>
        <strain evidence="2">DSM 14429 / JCM 11212 / NBRC 100878 / IC-017</strain>
    </source>
</reference>
<protein>
    <submittedName>
        <fullName evidence="1">Uncharacterized protein</fullName>
    </submittedName>
</protein>
<organism evidence="1 2">
    <name type="scientific">Vulcanisaeta distributa (strain DSM 14429 / JCM 11212 / NBRC 100878 / IC-017)</name>
    <dbReference type="NCBI Taxonomy" id="572478"/>
    <lineage>
        <taxon>Archaea</taxon>
        <taxon>Thermoproteota</taxon>
        <taxon>Thermoprotei</taxon>
        <taxon>Thermoproteales</taxon>
        <taxon>Thermoproteaceae</taxon>
        <taxon>Vulcanisaeta</taxon>
    </lineage>
</organism>
<gene>
    <name evidence="1" type="ordered locus">Vdis_0960</name>
</gene>
<dbReference type="KEGG" id="vdi:Vdis_0960"/>
<sequence length="215" mass="23943">MTLIVLRSDRLRDIALDLGNKLNEIMQVINEIHAYNPDNESVNKLIRELRSRSSATYIKGGMNVTTKADDIEVIYVLTASGYKEAIKDAINYYTNVLMSIKQAMEFTEKLGMSDEYVIIIDNTSIDVVVGYSLPDVSDTSILHLPNIRESTEVPSILSGISGLTADELAKIMIMIDEAISAINNNSRNFETTVRLSDINYPEQFKKIEEVIGGSS</sequence>
<dbReference type="Proteomes" id="UP000006681">
    <property type="component" value="Chromosome"/>
</dbReference>